<keyword evidence="5 8" id="KW-0378">Hydrolase</keyword>
<dbReference type="Pfam" id="PF16499">
    <property type="entry name" value="Melibiase_2"/>
    <property type="match status" value="1"/>
</dbReference>
<evidence type="ECO:0000313" key="10">
    <source>
        <dbReference type="EnsemblProtists" id="EOD05053"/>
    </source>
</evidence>
<dbReference type="InterPro" id="IPR002241">
    <property type="entry name" value="Glyco_hydro_27"/>
</dbReference>
<dbReference type="EC" id="3.2.1.22" evidence="3 8"/>
<dbReference type="KEGG" id="ehx:EMIHUDRAFT_77442"/>
<reference evidence="11" key="1">
    <citation type="journal article" date="2013" name="Nature">
        <title>Pan genome of the phytoplankton Emiliania underpins its global distribution.</title>
        <authorList>
            <person name="Read B.A."/>
            <person name="Kegel J."/>
            <person name="Klute M.J."/>
            <person name="Kuo A."/>
            <person name="Lefebvre S.C."/>
            <person name="Maumus F."/>
            <person name="Mayer C."/>
            <person name="Miller J."/>
            <person name="Monier A."/>
            <person name="Salamov A."/>
            <person name="Young J."/>
            <person name="Aguilar M."/>
            <person name="Claverie J.M."/>
            <person name="Frickenhaus S."/>
            <person name="Gonzalez K."/>
            <person name="Herman E.K."/>
            <person name="Lin Y.C."/>
            <person name="Napier J."/>
            <person name="Ogata H."/>
            <person name="Sarno A.F."/>
            <person name="Shmutz J."/>
            <person name="Schroeder D."/>
            <person name="de Vargas C."/>
            <person name="Verret F."/>
            <person name="von Dassow P."/>
            <person name="Valentin K."/>
            <person name="Van de Peer Y."/>
            <person name="Wheeler G."/>
            <person name="Dacks J.B."/>
            <person name="Delwiche C.F."/>
            <person name="Dyhrman S.T."/>
            <person name="Glockner G."/>
            <person name="John U."/>
            <person name="Richards T."/>
            <person name="Worden A.Z."/>
            <person name="Zhang X."/>
            <person name="Grigoriev I.V."/>
            <person name="Allen A.E."/>
            <person name="Bidle K."/>
            <person name="Borodovsky M."/>
            <person name="Bowler C."/>
            <person name="Brownlee C."/>
            <person name="Cock J.M."/>
            <person name="Elias M."/>
            <person name="Gladyshev V.N."/>
            <person name="Groth M."/>
            <person name="Guda C."/>
            <person name="Hadaegh A."/>
            <person name="Iglesias-Rodriguez M.D."/>
            <person name="Jenkins J."/>
            <person name="Jones B.M."/>
            <person name="Lawson T."/>
            <person name="Leese F."/>
            <person name="Lindquist E."/>
            <person name="Lobanov A."/>
            <person name="Lomsadze A."/>
            <person name="Malik S.B."/>
            <person name="Marsh M.E."/>
            <person name="Mackinder L."/>
            <person name="Mock T."/>
            <person name="Mueller-Roeber B."/>
            <person name="Pagarete A."/>
            <person name="Parker M."/>
            <person name="Probert I."/>
            <person name="Quesneville H."/>
            <person name="Raines C."/>
            <person name="Rensing S.A."/>
            <person name="Riano-Pachon D.M."/>
            <person name="Richier S."/>
            <person name="Rokitta S."/>
            <person name="Shiraiwa Y."/>
            <person name="Soanes D.M."/>
            <person name="van der Giezen M."/>
            <person name="Wahlund T.M."/>
            <person name="Williams B."/>
            <person name="Wilson W."/>
            <person name="Wolfe G."/>
            <person name="Wurch L.L."/>
        </authorList>
    </citation>
    <scope>NUCLEOTIDE SEQUENCE</scope>
</reference>
<dbReference type="Pfam" id="PF17801">
    <property type="entry name" value="Melibiase_C"/>
    <property type="match status" value="1"/>
</dbReference>
<dbReference type="CDD" id="cd14792">
    <property type="entry name" value="GH27"/>
    <property type="match status" value="1"/>
</dbReference>
<evidence type="ECO:0000256" key="1">
    <source>
        <dbReference type="ARBA" id="ARBA00001255"/>
    </source>
</evidence>
<name>A0A0D3I1B8_EMIH1</name>
<comment type="catalytic activity">
    <reaction evidence="1 8">
        <text>Hydrolysis of terminal, non-reducing alpha-D-galactose residues in alpha-D-galactosides, including galactose oligosaccharides, galactomannans and galactolipids.</text>
        <dbReference type="EC" id="3.2.1.22"/>
    </reaction>
</comment>
<dbReference type="Gene3D" id="2.60.40.1180">
    <property type="entry name" value="Golgi alpha-mannosidase II"/>
    <property type="match status" value="1"/>
</dbReference>
<evidence type="ECO:0000256" key="5">
    <source>
        <dbReference type="ARBA" id="ARBA00022801"/>
    </source>
</evidence>
<dbReference type="GeneID" id="17251204"/>
<protein>
    <recommendedName>
        <fullName evidence="3 8">Alpha-galactosidase</fullName>
        <ecNumber evidence="3 8">3.2.1.22</ecNumber>
    </recommendedName>
    <alternativeName>
        <fullName evidence="8">Melibiase</fullName>
    </alternativeName>
</protein>
<evidence type="ECO:0000256" key="4">
    <source>
        <dbReference type="ARBA" id="ARBA00022729"/>
    </source>
</evidence>
<keyword evidence="4" id="KW-0732">Signal</keyword>
<dbReference type="STRING" id="2903.R1B621"/>
<evidence type="ECO:0000256" key="3">
    <source>
        <dbReference type="ARBA" id="ARBA00012755"/>
    </source>
</evidence>
<dbReference type="SUPFAM" id="SSF51011">
    <property type="entry name" value="Glycosyl hydrolase domain"/>
    <property type="match status" value="1"/>
</dbReference>
<dbReference type="InterPro" id="IPR013785">
    <property type="entry name" value="Aldolase_TIM"/>
</dbReference>
<dbReference type="FunFam" id="3.20.20.70:FF:000202">
    <property type="entry name" value="Alpha-galactosidase"/>
    <property type="match status" value="1"/>
</dbReference>
<dbReference type="eggNOG" id="KOG2366">
    <property type="taxonomic scope" value="Eukaryota"/>
</dbReference>
<keyword evidence="6 8" id="KW-1015">Disulfide bond</keyword>
<accession>A0A0D3I1B8</accession>
<dbReference type="InterPro" id="IPR017853">
    <property type="entry name" value="GH"/>
</dbReference>
<dbReference type="PaxDb" id="2903-EOD05053"/>
<dbReference type="InterPro" id="IPR041233">
    <property type="entry name" value="Melibiase_C"/>
</dbReference>
<organism evidence="10 11">
    <name type="scientific">Emiliania huxleyi (strain CCMP1516)</name>
    <dbReference type="NCBI Taxonomy" id="280463"/>
    <lineage>
        <taxon>Eukaryota</taxon>
        <taxon>Haptista</taxon>
        <taxon>Haptophyta</taxon>
        <taxon>Prymnesiophyceae</taxon>
        <taxon>Isochrysidales</taxon>
        <taxon>Noelaerhabdaceae</taxon>
        <taxon>Emiliania</taxon>
    </lineage>
</organism>
<sequence length="350" mass="38865">MSLPYTLLVLALDNGVGRTPAMGWNSWNTFRCEGLDEALIHEVADAMVSTGLRDAGYQYVNIDDCWMDKKRSGDGHIVVDPRRFPSGMAALGKYIHERRLKFGIYSCAGETTCEGLPGSYGHEREDAADYASWGVDYLKLDFCGMEKVPTAERQPERRYSVMRDSLNATGRPMLFSLCNWGGGRPNRWGHNVGHSWRTGRDVFAVWDEAAARKLHKLPGYLQSIMTAVEDADAAQRAVDGPGGFNDLDMLQWGMVGGLTRTEQRTHFALWCMLSSPLMLGNDPRRMSAATRRILTSKGMLAISQDPLGVAARRVWRNGPLAIWSKPLADGAHALLLFNGGEKPADITVRW</sequence>
<dbReference type="InterPro" id="IPR013780">
    <property type="entry name" value="Glyco_hydro_b"/>
</dbReference>
<evidence type="ECO:0000256" key="8">
    <source>
        <dbReference type="RuleBase" id="RU361168"/>
    </source>
</evidence>
<dbReference type="Proteomes" id="UP000013827">
    <property type="component" value="Unassembled WGS sequence"/>
</dbReference>
<dbReference type="Gene3D" id="3.20.20.70">
    <property type="entry name" value="Aldolase class I"/>
    <property type="match status" value="1"/>
</dbReference>
<feature type="domain" description="Alpha galactosidase C-terminal" evidence="9">
    <location>
        <begin position="318"/>
        <end position="350"/>
    </location>
</feature>
<dbReference type="InterPro" id="IPR000111">
    <property type="entry name" value="Glyco_hydro_27/36_CS"/>
</dbReference>
<evidence type="ECO:0000313" key="11">
    <source>
        <dbReference type="Proteomes" id="UP000013827"/>
    </source>
</evidence>
<dbReference type="GO" id="GO:0004557">
    <property type="term" value="F:alpha-galactosidase activity"/>
    <property type="evidence" value="ECO:0007669"/>
    <property type="project" value="UniProtKB-EC"/>
</dbReference>
<evidence type="ECO:0000256" key="6">
    <source>
        <dbReference type="ARBA" id="ARBA00023157"/>
    </source>
</evidence>
<dbReference type="SUPFAM" id="SSF51445">
    <property type="entry name" value="(Trans)glycosidases"/>
    <property type="match status" value="1"/>
</dbReference>
<evidence type="ECO:0000256" key="2">
    <source>
        <dbReference type="ARBA" id="ARBA00009743"/>
    </source>
</evidence>
<dbReference type="PRINTS" id="PR00740">
    <property type="entry name" value="GLHYDRLASE27"/>
</dbReference>
<proteinExistence type="inferred from homology"/>
<dbReference type="HOGENOM" id="CLU_013093_2_2_1"/>
<dbReference type="GO" id="GO:0005995">
    <property type="term" value="P:melibiose catabolic process"/>
    <property type="evidence" value="ECO:0007669"/>
    <property type="project" value="UniProtKB-ARBA"/>
</dbReference>
<dbReference type="PANTHER" id="PTHR11452:SF75">
    <property type="entry name" value="ALPHA-GALACTOSIDASE MEL1"/>
    <property type="match status" value="1"/>
</dbReference>
<comment type="similarity">
    <text evidence="2 8">Belongs to the glycosyl hydrolase 27 family.</text>
</comment>
<dbReference type="PROSITE" id="PS00512">
    <property type="entry name" value="ALPHA_GALACTOSIDASE"/>
    <property type="match status" value="1"/>
</dbReference>
<keyword evidence="7 8" id="KW-0326">Glycosidase</keyword>
<evidence type="ECO:0000259" key="9">
    <source>
        <dbReference type="Pfam" id="PF17801"/>
    </source>
</evidence>
<dbReference type="PANTHER" id="PTHR11452">
    <property type="entry name" value="ALPHA-GALACTOSIDASE/ALPHA-N-ACETYLGALACTOSAMINIDASE"/>
    <property type="match status" value="1"/>
</dbReference>
<dbReference type="RefSeq" id="XP_005757482.1">
    <property type="nucleotide sequence ID" value="XM_005757425.1"/>
</dbReference>
<reference evidence="10" key="2">
    <citation type="submission" date="2024-10" db="UniProtKB">
        <authorList>
            <consortium name="EnsemblProtists"/>
        </authorList>
    </citation>
    <scope>IDENTIFICATION</scope>
</reference>
<dbReference type="EnsemblProtists" id="EOD05053">
    <property type="protein sequence ID" value="EOD05053"/>
    <property type="gene ID" value="EMIHUDRAFT_77442"/>
</dbReference>
<keyword evidence="11" id="KW-1185">Reference proteome</keyword>
<dbReference type="AlphaFoldDB" id="A0A0D3I1B8"/>
<evidence type="ECO:0000256" key="7">
    <source>
        <dbReference type="ARBA" id="ARBA00023295"/>
    </source>
</evidence>